<dbReference type="EMBL" id="JAWDGP010004349">
    <property type="protein sequence ID" value="KAK3765083.1"/>
    <property type="molecule type" value="Genomic_DNA"/>
</dbReference>
<evidence type="ECO:0000313" key="3">
    <source>
        <dbReference type="Proteomes" id="UP001283361"/>
    </source>
</evidence>
<name>A0AAE0Z916_9GAST</name>
<accession>A0AAE0Z916</accession>
<gene>
    <name evidence="2" type="ORF">RRG08_040814</name>
</gene>
<dbReference type="Proteomes" id="UP001283361">
    <property type="component" value="Unassembled WGS sequence"/>
</dbReference>
<feature type="compositionally biased region" description="Polar residues" evidence="1">
    <location>
        <begin position="342"/>
        <end position="357"/>
    </location>
</feature>
<keyword evidence="3" id="KW-1185">Reference proteome</keyword>
<evidence type="ECO:0000313" key="2">
    <source>
        <dbReference type="EMBL" id="KAK3765083.1"/>
    </source>
</evidence>
<reference evidence="2" key="1">
    <citation type="journal article" date="2023" name="G3 (Bethesda)">
        <title>A reference genome for the long-term kleptoplast-retaining sea slug Elysia crispata morphotype clarki.</title>
        <authorList>
            <person name="Eastman K.E."/>
            <person name="Pendleton A.L."/>
            <person name="Shaikh M.A."/>
            <person name="Suttiyut T."/>
            <person name="Ogas R."/>
            <person name="Tomko P."/>
            <person name="Gavelis G."/>
            <person name="Widhalm J.R."/>
            <person name="Wisecaver J.H."/>
        </authorList>
    </citation>
    <scope>NUCLEOTIDE SEQUENCE</scope>
    <source>
        <strain evidence="2">ECLA1</strain>
    </source>
</reference>
<organism evidence="2 3">
    <name type="scientific">Elysia crispata</name>
    <name type="common">lettuce slug</name>
    <dbReference type="NCBI Taxonomy" id="231223"/>
    <lineage>
        <taxon>Eukaryota</taxon>
        <taxon>Metazoa</taxon>
        <taxon>Spiralia</taxon>
        <taxon>Lophotrochozoa</taxon>
        <taxon>Mollusca</taxon>
        <taxon>Gastropoda</taxon>
        <taxon>Heterobranchia</taxon>
        <taxon>Euthyneura</taxon>
        <taxon>Panpulmonata</taxon>
        <taxon>Sacoglossa</taxon>
        <taxon>Placobranchoidea</taxon>
        <taxon>Plakobranchidae</taxon>
        <taxon>Elysia</taxon>
    </lineage>
</organism>
<proteinExistence type="predicted"/>
<protein>
    <submittedName>
        <fullName evidence="2">Uncharacterized protein</fullName>
    </submittedName>
</protein>
<feature type="region of interest" description="Disordered" evidence="1">
    <location>
        <begin position="303"/>
        <end position="395"/>
    </location>
</feature>
<dbReference type="AlphaFoldDB" id="A0AAE0Z916"/>
<sequence length="415" mass="46635">MPLLNAVVNFNSSAFWAEVITTARGSCTAPGHYLVAERLWTPPGLRVAVNSRLYRTLGLTQMDRQDRLVRTVPNPILCYLLGHWKDKPVHGDYNGWRSSFLMMDIVGPSLGSVQFVSFCFPVVETVAILSKVMNRQSIELKFPQSWKEYSHILCSMGHMSVMSGASHYCLDDKSHSPTALALIEISPAIIVQSVTQFSTDCRVSKRCHVVIFFNEILVKSNGLFDLRKTPVVKIVRTTFLIFCVNPQEAITSPTSVCLDLDPICGGDGRRTLLIHNTAKTEAKLDVSEASRNDDVAQTSSIQHFAKKKDFNENDQPPLSQKDFSENDHSPLSQKDFSKNDDPSLSQKDFNENDQPPLSQKDFSENDHSPLSQKDFSENDHSPPSQKDFTKNDHPHCLRKISVKMTTPHCLRKISL</sequence>
<comment type="caution">
    <text evidence="2">The sequence shown here is derived from an EMBL/GenBank/DDBJ whole genome shotgun (WGS) entry which is preliminary data.</text>
</comment>
<evidence type="ECO:0000256" key="1">
    <source>
        <dbReference type="SAM" id="MobiDB-lite"/>
    </source>
</evidence>